<feature type="compositionally biased region" description="Low complexity" evidence="8">
    <location>
        <begin position="230"/>
        <end position="246"/>
    </location>
</feature>
<comment type="similarity">
    <text evidence="2">Belongs to the ATG29 family.</text>
</comment>
<dbReference type="GO" id="GO:0000407">
    <property type="term" value="C:phagophore assembly site"/>
    <property type="evidence" value="ECO:0007669"/>
    <property type="project" value="UniProtKB-SubCell"/>
</dbReference>
<feature type="compositionally biased region" description="Low complexity" evidence="8">
    <location>
        <begin position="321"/>
        <end position="332"/>
    </location>
</feature>
<sequence length="429" mass="45643">MSSSEPSYTVFIRLPFPRGGFIDPPAVEWDAAKDKALWKLLSKSPKNTDIDWSELATKFEVSLPFFLQQAAWLYERQLLQVRAQMRKVGTTKGSAAPSPVPGSTSESAGGEAMRRTGSGGGGRLPNNWYTHGSSHSAGPRIASALSSRKDSPIPRNDPSVPGTPGRPAAPPFSRTSSANTTITSRNFAPTSPRPTHATINRRSLSPKPKSRPNSLAIEPPTRSPRPAPLSSPEDSSSSSSSDSEPPMQSRLLRRPPRFSANKLGQSGDADEEDENPAFMPFAAPSETPTHHDPSATLRGDPRNIGGRRPAHKKSMDAALQSATSDSSTSSTTPAPRRPEPLQGAQRQRLTGPLSPRRTAELAGRSPGLKGKGRQDSDGTPSMGSSFSDLDDASVTQSALEEALASNMQAGGGMASRMSSISQALRSKYL</sequence>
<evidence type="ECO:0000256" key="3">
    <source>
        <dbReference type="ARBA" id="ARBA00013784"/>
    </source>
</evidence>
<dbReference type="GO" id="GO:0000045">
    <property type="term" value="P:autophagosome assembly"/>
    <property type="evidence" value="ECO:0007669"/>
    <property type="project" value="InterPro"/>
</dbReference>
<keyword evidence="5" id="KW-0653">Protein transport</keyword>
<evidence type="ECO:0000256" key="4">
    <source>
        <dbReference type="ARBA" id="ARBA00022448"/>
    </source>
</evidence>
<dbReference type="Gene3D" id="1.10.10.2570">
    <property type="match status" value="1"/>
</dbReference>
<dbReference type="InterPro" id="IPR039362">
    <property type="entry name" value="ATG29_sf"/>
</dbReference>
<dbReference type="OrthoDB" id="10259236at2759"/>
<evidence type="ECO:0000256" key="1">
    <source>
        <dbReference type="ARBA" id="ARBA00004329"/>
    </source>
</evidence>
<comment type="subcellular location">
    <subcellularLocation>
        <location evidence="1">Preautophagosomal structure</location>
    </subcellularLocation>
</comment>
<evidence type="ECO:0000256" key="7">
    <source>
        <dbReference type="ARBA" id="ARBA00060351"/>
    </source>
</evidence>
<evidence type="ECO:0000256" key="8">
    <source>
        <dbReference type="SAM" id="MobiDB-lite"/>
    </source>
</evidence>
<evidence type="ECO:0000259" key="9">
    <source>
        <dbReference type="Pfam" id="PF18388"/>
    </source>
</evidence>
<organism evidence="10 11">
    <name type="scientific">Hyaloscypha variabilis (strain UAMH 11265 / GT02V1 / F)</name>
    <name type="common">Meliniomyces variabilis</name>
    <dbReference type="NCBI Taxonomy" id="1149755"/>
    <lineage>
        <taxon>Eukaryota</taxon>
        <taxon>Fungi</taxon>
        <taxon>Dikarya</taxon>
        <taxon>Ascomycota</taxon>
        <taxon>Pezizomycotina</taxon>
        <taxon>Leotiomycetes</taxon>
        <taxon>Helotiales</taxon>
        <taxon>Hyaloscyphaceae</taxon>
        <taxon>Hyaloscypha</taxon>
        <taxon>Hyaloscypha variabilis</taxon>
    </lineage>
</organism>
<dbReference type="EMBL" id="KZ613939">
    <property type="protein sequence ID" value="PMD46657.1"/>
    <property type="molecule type" value="Genomic_DNA"/>
</dbReference>
<reference evidence="10 11" key="1">
    <citation type="submission" date="2016-04" db="EMBL/GenBank/DDBJ databases">
        <title>A degradative enzymes factory behind the ericoid mycorrhizal symbiosis.</title>
        <authorList>
            <consortium name="DOE Joint Genome Institute"/>
            <person name="Martino E."/>
            <person name="Morin E."/>
            <person name="Grelet G."/>
            <person name="Kuo A."/>
            <person name="Kohler A."/>
            <person name="Daghino S."/>
            <person name="Barry K."/>
            <person name="Choi C."/>
            <person name="Cichocki N."/>
            <person name="Clum A."/>
            <person name="Copeland A."/>
            <person name="Hainaut M."/>
            <person name="Haridas S."/>
            <person name="Labutti K."/>
            <person name="Lindquist E."/>
            <person name="Lipzen A."/>
            <person name="Khouja H.-R."/>
            <person name="Murat C."/>
            <person name="Ohm R."/>
            <person name="Olson A."/>
            <person name="Spatafora J."/>
            <person name="Veneault-Fourrey C."/>
            <person name="Henrissat B."/>
            <person name="Grigoriev I."/>
            <person name="Martin F."/>
            <person name="Perotto S."/>
        </authorList>
    </citation>
    <scope>NUCLEOTIDE SEQUENCE [LARGE SCALE GENOMIC DNA]</scope>
    <source>
        <strain evidence="10 11">F</strain>
    </source>
</reference>
<evidence type="ECO:0000313" key="11">
    <source>
        <dbReference type="Proteomes" id="UP000235786"/>
    </source>
</evidence>
<keyword evidence="6" id="KW-0072">Autophagy</keyword>
<feature type="region of interest" description="Disordered" evidence="8">
    <location>
        <begin position="90"/>
        <end position="429"/>
    </location>
</feature>
<evidence type="ECO:0000256" key="2">
    <source>
        <dbReference type="ARBA" id="ARBA00010082"/>
    </source>
</evidence>
<dbReference type="PANTHER" id="PTHR40012:SF1">
    <property type="entry name" value="AUTOPHAGY-RELATED PROTEIN 29"/>
    <property type="match status" value="1"/>
</dbReference>
<proteinExistence type="inferred from homology"/>
<feature type="compositionally biased region" description="Polar residues" evidence="8">
    <location>
        <begin position="173"/>
        <end position="189"/>
    </location>
</feature>
<comment type="function">
    <text evidence="7">Plays a role in autophagy. Functions at the preautophagosomal structure (PAS) in order to form normal autophagosomes under starvation conditions. Also plays a role in mitophagy and regulation of filamentous growth.</text>
</comment>
<feature type="compositionally biased region" description="Polar residues" evidence="8">
    <location>
        <begin position="377"/>
        <end position="398"/>
    </location>
</feature>
<dbReference type="FunFam" id="1.10.10.2570:FF:000001">
    <property type="entry name" value="Autophagy-related protein 29"/>
    <property type="match status" value="1"/>
</dbReference>
<feature type="compositionally biased region" description="Polar residues" evidence="8">
    <location>
        <begin position="127"/>
        <end position="136"/>
    </location>
</feature>
<dbReference type="GO" id="GO:0015031">
    <property type="term" value="P:protein transport"/>
    <property type="evidence" value="ECO:0007669"/>
    <property type="project" value="UniProtKB-KW"/>
</dbReference>
<evidence type="ECO:0000313" key="10">
    <source>
        <dbReference type="EMBL" id="PMD46657.1"/>
    </source>
</evidence>
<dbReference type="AlphaFoldDB" id="A0A2J6S7C8"/>
<dbReference type="STRING" id="1149755.A0A2J6S7C8"/>
<dbReference type="InterPro" id="IPR039113">
    <property type="entry name" value="ATG29"/>
</dbReference>
<accession>A0A2J6S7C8</accession>
<keyword evidence="11" id="KW-1185">Reference proteome</keyword>
<dbReference type="PANTHER" id="PTHR40012">
    <property type="entry name" value="AUTOPHAGY-RELATED PROTEIN 29"/>
    <property type="match status" value="1"/>
</dbReference>
<feature type="compositionally biased region" description="Polar residues" evidence="8">
    <location>
        <begin position="416"/>
        <end position="429"/>
    </location>
</feature>
<dbReference type="Pfam" id="PF18388">
    <property type="entry name" value="ATG29_N"/>
    <property type="match status" value="1"/>
</dbReference>
<gene>
    <name evidence="10" type="ORF">L207DRAFT_577503</name>
</gene>
<evidence type="ECO:0000256" key="5">
    <source>
        <dbReference type="ARBA" id="ARBA00022927"/>
    </source>
</evidence>
<feature type="domain" description="Atg29 N-terminal" evidence="9">
    <location>
        <begin position="8"/>
        <end position="61"/>
    </location>
</feature>
<dbReference type="InterPro" id="IPR040666">
    <property type="entry name" value="Atg29_N"/>
</dbReference>
<keyword evidence="4" id="KW-0813">Transport</keyword>
<protein>
    <recommendedName>
        <fullName evidence="3">Autophagy-related protein 29</fullName>
    </recommendedName>
</protein>
<evidence type="ECO:0000256" key="6">
    <source>
        <dbReference type="ARBA" id="ARBA00023006"/>
    </source>
</evidence>
<dbReference type="Proteomes" id="UP000235786">
    <property type="component" value="Unassembled WGS sequence"/>
</dbReference>
<name>A0A2J6S7C8_HYAVF</name>